<feature type="transmembrane region" description="Helical" evidence="7">
    <location>
        <begin position="50"/>
        <end position="70"/>
    </location>
</feature>
<feature type="transmembrane region" description="Helical" evidence="7">
    <location>
        <begin position="6"/>
        <end position="29"/>
    </location>
</feature>
<dbReference type="GO" id="GO:0005886">
    <property type="term" value="C:plasma membrane"/>
    <property type="evidence" value="ECO:0007669"/>
    <property type="project" value="UniProtKB-SubCell"/>
</dbReference>
<accession>A0A6J6GZY4</accession>
<feature type="transmembrane region" description="Helical" evidence="7">
    <location>
        <begin position="262"/>
        <end position="287"/>
    </location>
</feature>
<evidence type="ECO:0000256" key="3">
    <source>
        <dbReference type="ARBA" id="ARBA00022679"/>
    </source>
</evidence>
<dbReference type="GO" id="GO:0016780">
    <property type="term" value="F:phosphotransferase activity, for other substituted phosphate groups"/>
    <property type="evidence" value="ECO:0007669"/>
    <property type="project" value="InterPro"/>
</dbReference>
<evidence type="ECO:0000256" key="4">
    <source>
        <dbReference type="ARBA" id="ARBA00022692"/>
    </source>
</evidence>
<feature type="transmembrane region" description="Helical" evidence="7">
    <location>
        <begin position="82"/>
        <end position="99"/>
    </location>
</feature>
<feature type="transmembrane region" description="Helical" evidence="7">
    <location>
        <begin position="145"/>
        <end position="163"/>
    </location>
</feature>
<feature type="transmembrane region" description="Helical" evidence="7">
    <location>
        <begin position="200"/>
        <end position="220"/>
    </location>
</feature>
<evidence type="ECO:0000256" key="5">
    <source>
        <dbReference type="ARBA" id="ARBA00022989"/>
    </source>
</evidence>
<evidence type="ECO:0000313" key="8">
    <source>
        <dbReference type="EMBL" id="CAB4607011.1"/>
    </source>
</evidence>
<dbReference type="Pfam" id="PF00953">
    <property type="entry name" value="Glycos_transf_4"/>
    <property type="match status" value="1"/>
</dbReference>
<keyword evidence="3" id="KW-0808">Transferase</keyword>
<feature type="transmembrane region" description="Helical" evidence="7">
    <location>
        <begin position="344"/>
        <end position="361"/>
    </location>
</feature>
<evidence type="ECO:0000256" key="7">
    <source>
        <dbReference type="SAM" id="Phobius"/>
    </source>
</evidence>
<proteinExistence type="predicted"/>
<dbReference type="CDD" id="cd06853">
    <property type="entry name" value="GT_WecA_like"/>
    <property type="match status" value="1"/>
</dbReference>
<dbReference type="InterPro" id="IPR000715">
    <property type="entry name" value="Glycosyl_transferase_4"/>
</dbReference>
<sequence>MGDTGGYFIVGLCAMVVTLVTTPLVRAFARRHNWVAMPSERKVHTVPTPDVGGIALFAGVVAALFLAWNMDRFSPLFNGNSEPTGVLLGALVVLLVGTRDDVKEVSPPARVLAIVGAAMVLVWFGVTMFYFRVPFFGVIQLSNDWVPIVTVVWLLGMVQAINLIDGLDGLAAGIVAIGSAAFFIYSRHLSGLGLLSEPNIGPLIAIITVGVCIGFLPYNFNGASIFMGDGGAYLLGLLVAVSTSVVGGRADPTTQAFSGQTYFFLAPLLIPIIILGVPIFDVVFAIVRRVGKRQGFAQADKGHLHHRLINLGHGPRRAVAILWLWTALLSTLVLYPVFNKSATNFAPFGLVALVLFLYTVLHPDLDRSSRDKNTVNND</sequence>
<dbReference type="GO" id="GO:0044038">
    <property type="term" value="P:cell wall macromolecule biosynthetic process"/>
    <property type="evidence" value="ECO:0007669"/>
    <property type="project" value="TreeGrafter"/>
</dbReference>
<evidence type="ECO:0000256" key="1">
    <source>
        <dbReference type="ARBA" id="ARBA00004651"/>
    </source>
</evidence>
<name>A0A6J6GZY4_9ZZZZ</name>
<feature type="transmembrane region" description="Helical" evidence="7">
    <location>
        <begin position="318"/>
        <end position="338"/>
    </location>
</feature>
<dbReference type="EMBL" id="CAEZUZ010000003">
    <property type="protein sequence ID" value="CAB4607011.1"/>
    <property type="molecule type" value="Genomic_DNA"/>
</dbReference>
<keyword evidence="2" id="KW-1003">Cell membrane</keyword>
<evidence type="ECO:0000256" key="2">
    <source>
        <dbReference type="ARBA" id="ARBA00022475"/>
    </source>
</evidence>
<dbReference type="PANTHER" id="PTHR22926:SF3">
    <property type="entry name" value="UNDECAPRENYL-PHOSPHATE ALPHA-N-ACETYLGLUCOSAMINYL 1-PHOSPHATE TRANSFERASE"/>
    <property type="match status" value="1"/>
</dbReference>
<feature type="transmembrane region" description="Helical" evidence="7">
    <location>
        <begin position="111"/>
        <end position="133"/>
    </location>
</feature>
<keyword evidence="5 7" id="KW-1133">Transmembrane helix</keyword>
<organism evidence="8">
    <name type="scientific">freshwater metagenome</name>
    <dbReference type="NCBI Taxonomy" id="449393"/>
    <lineage>
        <taxon>unclassified sequences</taxon>
        <taxon>metagenomes</taxon>
        <taxon>ecological metagenomes</taxon>
    </lineage>
</organism>
<dbReference type="GO" id="GO:0009103">
    <property type="term" value="P:lipopolysaccharide biosynthetic process"/>
    <property type="evidence" value="ECO:0007669"/>
    <property type="project" value="TreeGrafter"/>
</dbReference>
<protein>
    <submittedName>
        <fullName evidence="8">Unannotated protein</fullName>
    </submittedName>
</protein>
<reference evidence="8" key="1">
    <citation type="submission" date="2020-05" db="EMBL/GenBank/DDBJ databases">
        <authorList>
            <person name="Chiriac C."/>
            <person name="Salcher M."/>
            <person name="Ghai R."/>
            <person name="Kavagutti S V."/>
        </authorList>
    </citation>
    <scope>NUCLEOTIDE SEQUENCE</scope>
</reference>
<dbReference type="GO" id="GO:0071555">
    <property type="term" value="P:cell wall organization"/>
    <property type="evidence" value="ECO:0007669"/>
    <property type="project" value="TreeGrafter"/>
</dbReference>
<dbReference type="AlphaFoldDB" id="A0A6J6GZY4"/>
<comment type="subcellular location">
    <subcellularLocation>
        <location evidence="1">Cell membrane</location>
        <topology evidence="1">Multi-pass membrane protein</topology>
    </subcellularLocation>
</comment>
<keyword evidence="4 7" id="KW-0812">Transmembrane</keyword>
<dbReference type="PANTHER" id="PTHR22926">
    <property type="entry name" value="PHOSPHO-N-ACETYLMURAMOYL-PENTAPEPTIDE-TRANSFERASE"/>
    <property type="match status" value="1"/>
</dbReference>
<gene>
    <name evidence="8" type="ORF">UFOPK1889_00044</name>
</gene>
<feature type="transmembrane region" description="Helical" evidence="7">
    <location>
        <begin position="232"/>
        <end position="250"/>
    </location>
</feature>
<keyword evidence="6 7" id="KW-0472">Membrane</keyword>
<evidence type="ECO:0000256" key="6">
    <source>
        <dbReference type="ARBA" id="ARBA00023136"/>
    </source>
</evidence>
<feature type="transmembrane region" description="Helical" evidence="7">
    <location>
        <begin position="170"/>
        <end position="188"/>
    </location>
</feature>